<sequence>MTLYLFRLRKHAQNVSVPMLICPMFEPRQKMIRRLRSLSFFAIPRVILAPTGCVVLVKPFLTCYNDIVQSASSVQNGSAPLLTGIFVVVPPVFVSRRCAATPLAGRSPPTACAALGNPGDDRAGIICDGVNTMSGRLLNFTETCHGL</sequence>
<accession>A0A183IY79</accession>
<dbReference type="EMBL" id="UZAM01011750">
    <property type="protein sequence ID" value="VDP18022.1"/>
    <property type="molecule type" value="Genomic_DNA"/>
</dbReference>
<reference evidence="3" key="1">
    <citation type="submission" date="2016-06" db="UniProtKB">
        <authorList>
            <consortium name="WormBaseParasite"/>
        </authorList>
    </citation>
    <scope>IDENTIFICATION</scope>
</reference>
<dbReference type="WBParaSite" id="SBAD_0000888801-mRNA-1">
    <property type="protein sequence ID" value="SBAD_0000888801-mRNA-1"/>
    <property type="gene ID" value="SBAD_0000888801"/>
</dbReference>
<evidence type="ECO:0000313" key="2">
    <source>
        <dbReference type="Proteomes" id="UP000270296"/>
    </source>
</evidence>
<evidence type="ECO:0000313" key="1">
    <source>
        <dbReference type="EMBL" id="VDP18022.1"/>
    </source>
</evidence>
<evidence type="ECO:0000313" key="3">
    <source>
        <dbReference type="WBParaSite" id="SBAD_0000888801-mRNA-1"/>
    </source>
</evidence>
<gene>
    <name evidence="1" type="ORF">SBAD_LOCUS8578</name>
</gene>
<proteinExistence type="predicted"/>
<keyword evidence="2" id="KW-1185">Reference proteome</keyword>
<dbReference type="AlphaFoldDB" id="A0A183IY79"/>
<reference evidence="1 2" key="2">
    <citation type="submission" date="2018-11" db="EMBL/GenBank/DDBJ databases">
        <authorList>
            <consortium name="Pathogen Informatics"/>
        </authorList>
    </citation>
    <scope>NUCLEOTIDE SEQUENCE [LARGE SCALE GENOMIC DNA]</scope>
</reference>
<dbReference type="Proteomes" id="UP000270296">
    <property type="component" value="Unassembled WGS sequence"/>
</dbReference>
<name>A0A183IY79_9BILA</name>
<protein>
    <submittedName>
        <fullName evidence="1 3">Uncharacterized protein</fullName>
    </submittedName>
</protein>
<organism evidence="3">
    <name type="scientific">Soboliphyme baturini</name>
    <dbReference type="NCBI Taxonomy" id="241478"/>
    <lineage>
        <taxon>Eukaryota</taxon>
        <taxon>Metazoa</taxon>
        <taxon>Ecdysozoa</taxon>
        <taxon>Nematoda</taxon>
        <taxon>Enoplea</taxon>
        <taxon>Dorylaimia</taxon>
        <taxon>Dioctophymatida</taxon>
        <taxon>Dioctophymatoidea</taxon>
        <taxon>Soboliphymatidae</taxon>
        <taxon>Soboliphyme</taxon>
    </lineage>
</organism>